<reference evidence="2 3" key="1">
    <citation type="journal article" date="2010" name="Science">
        <title>Genomic comparison of the ants Camponotus floridanus and Harpegnathos saltator.</title>
        <authorList>
            <person name="Bonasio R."/>
            <person name="Zhang G."/>
            <person name="Ye C."/>
            <person name="Mutti N.S."/>
            <person name="Fang X."/>
            <person name="Qin N."/>
            <person name="Donahue G."/>
            <person name="Yang P."/>
            <person name="Li Q."/>
            <person name="Li C."/>
            <person name="Zhang P."/>
            <person name="Huang Z."/>
            <person name="Berger S.L."/>
            <person name="Reinberg D."/>
            <person name="Wang J."/>
            <person name="Liebig J."/>
        </authorList>
    </citation>
    <scope>NUCLEOTIDE SEQUENCE [LARGE SCALE GENOMIC DNA]</scope>
    <source>
        <strain evidence="3">C129</strain>
    </source>
</reference>
<protein>
    <submittedName>
        <fullName evidence="2">Uncharacterized protein</fullName>
    </submittedName>
</protein>
<feature type="region of interest" description="Disordered" evidence="1">
    <location>
        <begin position="1"/>
        <end position="27"/>
    </location>
</feature>
<evidence type="ECO:0000313" key="3">
    <source>
        <dbReference type="Proteomes" id="UP000000311"/>
    </source>
</evidence>
<keyword evidence="3" id="KW-1185">Reference proteome</keyword>
<evidence type="ECO:0000256" key="1">
    <source>
        <dbReference type="SAM" id="MobiDB-lite"/>
    </source>
</evidence>
<name>E2B0E0_CAMFO</name>
<sequence length="241" mass="27942">MLDKSQLGQDEKEMRHSQRAVTGSQLSVEVLKRTRRSQFSKNSRRKTELTALHVINNMNIRTASCNVDCERSGFFGNKSYCRYVWALLSNERRRLERERQKKGRSVSRPNSELRNECMELARCGVNGATYMRNLQRTNRFQSELRSQIPTTCLWASGDYQMKLQSREKASCVPSSENWNYWDSTDDSKDKRFTCSSNKEKEAWPEVLVESCSSSETFLTGRASGRLDLDLQFPRFLTDSEG</sequence>
<proteinExistence type="predicted"/>
<accession>E2B0E0</accession>
<dbReference type="EMBL" id="GL444507">
    <property type="protein sequence ID" value="EFN60859.1"/>
    <property type="molecule type" value="Genomic_DNA"/>
</dbReference>
<dbReference type="AlphaFoldDB" id="E2B0E0"/>
<gene>
    <name evidence="2" type="ORF">EAG_12335</name>
</gene>
<dbReference type="InParanoid" id="E2B0E0"/>
<organism evidence="3">
    <name type="scientific">Camponotus floridanus</name>
    <name type="common">Florida carpenter ant</name>
    <dbReference type="NCBI Taxonomy" id="104421"/>
    <lineage>
        <taxon>Eukaryota</taxon>
        <taxon>Metazoa</taxon>
        <taxon>Ecdysozoa</taxon>
        <taxon>Arthropoda</taxon>
        <taxon>Hexapoda</taxon>
        <taxon>Insecta</taxon>
        <taxon>Pterygota</taxon>
        <taxon>Neoptera</taxon>
        <taxon>Endopterygota</taxon>
        <taxon>Hymenoptera</taxon>
        <taxon>Apocrita</taxon>
        <taxon>Aculeata</taxon>
        <taxon>Formicoidea</taxon>
        <taxon>Formicidae</taxon>
        <taxon>Formicinae</taxon>
        <taxon>Camponotus</taxon>
    </lineage>
</organism>
<dbReference type="Proteomes" id="UP000000311">
    <property type="component" value="Unassembled WGS sequence"/>
</dbReference>
<feature type="compositionally biased region" description="Basic and acidic residues" evidence="1">
    <location>
        <begin position="1"/>
        <end position="16"/>
    </location>
</feature>
<evidence type="ECO:0000313" key="2">
    <source>
        <dbReference type="EMBL" id="EFN60859.1"/>
    </source>
</evidence>